<proteinExistence type="predicted"/>
<accession>A0ABU3K4Z9</accession>
<evidence type="ECO:0000313" key="2">
    <source>
        <dbReference type="Proteomes" id="UP001250932"/>
    </source>
</evidence>
<protein>
    <submittedName>
        <fullName evidence="1">Uncharacterized protein</fullName>
    </submittedName>
</protein>
<comment type="caution">
    <text evidence="1">The sequence shown here is derived from an EMBL/GenBank/DDBJ whole genome shotgun (WGS) entry which is preliminary data.</text>
</comment>
<gene>
    <name evidence="1" type="ORF">PPG34_03815</name>
</gene>
<sequence>MDLITPLFDRDGPERPLQKPDIMVSVTVTVAKQQQSLAQGVA</sequence>
<dbReference type="RefSeq" id="WP_313831814.1">
    <property type="nucleotide sequence ID" value="NZ_JAQOUE010000001.1"/>
</dbReference>
<keyword evidence="2" id="KW-1185">Reference proteome</keyword>
<reference evidence="1 2" key="1">
    <citation type="journal article" date="2023" name="ISME J.">
        <title>Cultivation and genomic characterization of novel and ubiquitous marine nitrite-oxidizing bacteria from the Nitrospirales.</title>
        <authorList>
            <person name="Mueller A.J."/>
            <person name="Daebeler A."/>
            <person name="Herbold C.W."/>
            <person name="Kirkegaard R.H."/>
            <person name="Daims H."/>
        </authorList>
    </citation>
    <scope>NUCLEOTIDE SEQUENCE [LARGE SCALE GENOMIC DNA]</scope>
    <source>
        <strain evidence="1 2">EB</strain>
    </source>
</reference>
<organism evidence="1 2">
    <name type="scientific">Candidatus Nitronereus thalassa</name>
    <dbReference type="NCBI Taxonomy" id="3020898"/>
    <lineage>
        <taxon>Bacteria</taxon>
        <taxon>Pseudomonadati</taxon>
        <taxon>Nitrospirota</taxon>
        <taxon>Nitrospiria</taxon>
        <taxon>Nitrospirales</taxon>
        <taxon>Nitrospiraceae</taxon>
        <taxon>Candidatus Nitronereus</taxon>
    </lineage>
</organism>
<dbReference type="Proteomes" id="UP001250932">
    <property type="component" value="Unassembled WGS sequence"/>
</dbReference>
<dbReference type="EMBL" id="JAQOUE010000001">
    <property type="protein sequence ID" value="MDT7041461.1"/>
    <property type="molecule type" value="Genomic_DNA"/>
</dbReference>
<evidence type="ECO:0000313" key="1">
    <source>
        <dbReference type="EMBL" id="MDT7041461.1"/>
    </source>
</evidence>
<name>A0ABU3K4Z9_9BACT</name>